<dbReference type="InterPro" id="IPR005543">
    <property type="entry name" value="PASTA_dom"/>
</dbReference>
<evidence type="ECO:0000313" key="3">
    <source>
        <dbReference type="Proteomes" id="UP000014174"/>
    </source>
</evidence>
<protein>
    <recommendedName>
        <fullName evidence="1">PASTA domain-containing protein</fullName>
    </recommendedName>
</protein>
<reference evidence="2 3" key="1">
    <citation type="journal article" date="2013" name="Genome Announc.">
        <title>Draft Genome Sequence of Arcticibacter svalbardensis Strain MN12-7T, a Member of the Family Sphingobacteriaceae Isolated from an Arctic Soil Sample.</title>
        <authorList>
            <person name="Shivaji S."/>
            <person name="Ara S."/>
            <person name="Prasad S."/>
            <person name="Manasa B.P."/>
            <person name="Begum Z."/>
            <person name="Singh A."/>
            <person name="Kumar Pinnaka A."/>
        </authorList>
    </citation>
    <scope>NUCLEOTIDE SEQUENCE [LARGE SCALE GENOMIC DNA]</scope>
    <source>
        <strain evidence="2 3">MN12-7</strain>
    </source>
</reference>
<comment type="caution">
    <text evidence="2">The sequence shown here is derived from an EMBL/GenBank/DDBJ whole genome shotgun (WGS) entry which is preliminary data.</text>
</comment>
<dbReference type="STRING" id="1150600.ADIARSV_0417"/>
<evidence type="ECO:0000259" key="1">
    <source>
        <dbReference type="PROSITE" id="PS51178"/>
    </source>
</evidence>
<name>R9GXY6_9SPHI</name>
<dbReference type="PROSITE" id="PS51178">
    <property type="entry name" value="PASTA"/>
    <property type="match status" value="2"/>
</dbReference>
<keyword evidence="3" id="KW-1185">Reference proteome</keyword>
<dbReference type="eggNOG" id="COG2815">
    <property type="taxonomic scope" value="Bacteria"/>
</dbReference>
<dbReference type="Gene3D" id="3.30.10.20">
    <property type="match status" value="3"/>
</dbReference>
<dbReference type="CDD" id="cd06577">
    <property type="entry name" value="PASTA_pknB"/>
    <property type="match status" value="2"/>
</dbReference>
<feature type="domain" description="PASTA" evidence="1">
    <location>
        <begin position="121"/>
        <end position="192"/>
    </location>
</feature>
<evidence type="ECO:0000313" key="2">
    <source>
        <dbReference type="EMBL" id="EOR96375.1"/>
    </source>
</evidence>
<proteinExistence type="predicted"/>
<dbReference type="SMART" id="SM00740">
    <property type="entry name" value="PASTA"/>
    <property type="match status" value="2"/>
</dbReference>
<accession>R9GXY6</accession>
<dbReference type="AlphaFoldDB" id="R9GXY6"/>
<dbReference type="PATRIC" id="fig|1150600.3.peg.409"/>
<organism evidence="2 3">
    <name type="scientific">Arcticibacter svalbardensis MN12-7</name>
    <dbReference type="NCBI Taxonomy" id="1150600"/>
    <lineage>
        <taxon>Bacteria</taxon>
        <taxon>Pseudomonadati</taxon>
        <taxon>Bacteroidota</taxon>
        <taxon>Sphingobacteriia</taxon>
        <taxon>Sphingobacteriales</taxon>
        <taxon>Sphingobacteriaceae</taxon>
        <taxon>Arcticibacter</taxon>
    </lineage>
</organism>
<dbReference type="Pfam" id="PF03793">
    <property type="entry name" value="PASTA"/>
    <property type="match status" value="1"/>
</dbReference>
<dbReference type="Proteomes" id="UP000014174">
    <property type="component" value="Unassembled WGS sequence"/>
</dbReference>
<gene>
    <name evidence="2" type="ORF">ADIARSV_0417</name>
</gene>
<dbReference type="EMBL" id="AQPN01000015">
    <property type="protein sequence ID" value="EOR96375.1"/>
    <property type="molecule type" value="Genomic_DNA"/>
</dbReference>
<sequence length="207" mass="22391">MESQGLRYQVDSVYQIDKEPGMVTEQDPDQGTNVKFNRTIYLTIITRNAPNVGFPDIFETSYLEARAVLSNYGIKIADTSYTSDIMRDRVLSVMYRGQNIMKGDAIPKGSSISLVLGDGKGASEVDLPNVVGLSLPEAIFSLKGSSLTMGSVSYQGSVTDTINAKVFKQYPAVSDSLYKVAIGTPVDLILSNDLPPVPSVDIKKVAP</sequence>
<feature type="domain" description="PASTA" evidence="1">
    <location>
        <begin position="1"/>
        <end position="46"/>
    </location>
</feature>